<evidence type="ECO:0000256" key="1">
    <source>
        <dbReference type="SAM" id="MobiDB-lite"/>
    </source>
</evidence>
<dbReference type="AlphaFoldDB" id="A0A4P2R348"/>
<dbReference type="EMBL" id="CP012672">
    <property type="protein sequence ID" value="AUX37457.1"/>
    <property type="molecule type" value="Genomic_DNA"/>
</dbReference>
<accession>A0A4P2R348</accession>
<protein>
    <recommendedName>
        <fullName evidence="4">NurA domain-containing protein</fullName>
    </recommendedName>
</protein>
<evidence type="ECO:0000313" key="3">
    <source>
        <dbReference type="Proteomes" id="UP000295497"/>
    </source>
</evidence>
<sequence length="464" mass="50923">MTSLVDSTLGPDRASLEDLSPGEIHDMEQEGTLVVDARRARSHYFDGRFLAARDLLREQTYSLSRQADLSSAGASGVIRGLEVRAASGRRLAISGGHGVTPAGELVALDAAIVVEVDDVSELAQLDASFGLSTAPATPPSARTGLYVLALRPVEYVTRSIVKYPTTVDGRRSSELADIVEGVALTLIAYRDDAAERDPWKQRSHVARTMFLEQAARGIPPETLPLAMISLERGYVRWVDPYLVRREIGAEHGGVVGFGVASRALREAHLAQYDGQLRELVAERQARGGLRFAAADHFEVLPPAGRMPAAAIDPKDFTQHFFPAQMAVDLSIVTEDEVTVLVEESLLLPPIDVRGDAEDLDFTTLQVLIPMSRASLRRLRLETTPRPLRLVPPLLVRRKPIDVLNALTRRAPAPIAIVTADPRAPIEAAWREALAAVSDQLLWFVRRRTLELRATELFAEGRRER</sequence>
<evidence type="ECO:0000313" key="2">
    <source>
        <dbReference type="EMBL" id="AUX37457.1"/>
    </source>
</evidence>
<evidence type="ECO:0008006" key="4">
    <source>
        <dbReference type="Google" id="ProtNLM"/>
    </source>
</evidence>
<dbReference type="Proteomes" id="UP000295497">
    <property type="component" value="Chromosome"/>
</dbReference>
<dbReference type="RefSeq" id="WP_129580084.1">
    <property type="nucleotide sequence ID" value="NZ_CP012672.1"/>
</dbReference>
<reference evidence="2 3" key="1">
    <citation type="submission" date="2015-09" db="EMBL/GenBank/DDBJ databases">
        <title>Sorangium comparison.</title>
        <authorList>
            <person name="Zaburannyi N."/>
            <person name="Bunk B."/>
            <person name="Overmann J."/>
            <person name="Mueller R."/>
        </authorList>
    </citation>
    <scope>NUCLEOTIDE SEQUENCE [LARGE SCALE GENOMIC DNA]</scope>
    <source>
        <strain evidence="2 3">So ce836</strain>
    </source>
</reference>
<proteinExistence type="predicted"/>
<gene>
    <name evidence="2" type="ORF">SOCE836_096810</name>
</gene>
<organism evidence="2 3">
    <name type="scientific">Sorangium cellulosum</name>
    <name type="common">Polyangium cellulosum</name>
    <dbReference type="NCBI Taxonomy" id="56"/>
    <lineage>
        <taxon>Bacteria</taxon>
        <taxon>Pseudomonadati</taxon>
        <taxon>Myxococcota</taxon>
        <taxon>Polyangia</taxon>
        <taxon>Polyangiales</taxon>
        <taxon>Polyangiaceae</taxon>
        <taxon>Sorangium</taxon>
    </lineage>
</organism>
<feature type="region of interest" description="Disordered" evidence="1">
    <location>
        <begin position="1"/>
        <end position="20"/>
    </location>
</feature>
<name>A0A4P2R348_SORCE</name>